<organism evidence="1 2">
    <name type="scientific">Gossypium darwinii</name>
    <name type="common">Darwin's cotton</name>
    <name type="synonym">Gossypium barbadense var. darwinii</name>
    <dbReference type="NCBI Taxonomy" id="34276"/>
    <lineage>
        <taxon>Eukaryota</taxon>
        <taxon>Viridiplantae</taxon>
        <taxon>Streptophyta</taxon>
        <taxon>Embryophyta</taxon>
        <taxon>Tracheophyta</taxon>
        <taxon>Spermatophyta</taxon>
        <taxon>Magnoliopsida</taxon>
        <taxon>eudicotyledons</taxon>
        <taxon>Gunneridae</taxon>
        <taxon>Pentapetalae</taxon>
        <taxon>rosids</taxon>
        <taxon>malvids</taxon>
        <taxon>Malvales</taxon>
        <taxon>Malvaceae</taxon>
        <taxon>Malvoideae</taxon>
        <taxon>Gossypium</taxon>
    </lineage>
</organism>
<dbReference type="AlphaFoldDB" id="A0A5D2B7Z3"/>
<accession>A0A5D2B7Z3</accession>
<dbReference type="Proteomes" id="UP000323506">
    <property type="component" value="Chromosome D10"/>
</dbReference>
<reference evidence="1 2" key="1">
    <citation type="submission" date="2019-06" db="EMBL/GenBank/DDBJ databases">
        <title>WGS assembly of Gossypium darwinii.</title>
        <authorList>
            <person name="Chen Z.J."/>
            <person name="Sreedasyam A."/>
            <person name="Ando A."/>
            <person name="Song Q."/>
            <person name="De L."/>
            <person name="Hulse-Kemp A."/>
            <person name="Ding M."/>
            <person name="Ye W."/>
            <person name="Kirkbride R."/>
            <person name="Jenkins J."/>
            <person name="Plott C."/>
            <person name="Lovell J."/>
            <person name="Lin Y.-M."/>
            <person name="Vaughn R."/>
            <person name="Liu B."/>
            <person name="Li W."/>
            <person name="Simpson S."/>
            <person name="Scheffler B."/>
            <person name="Saski C."/>
            <person name="Grover C."/>
            <person name="Hu G."/>
            <person name="Conover J."/>
            <person name="Carlson J."/>
            <person name="Shu S."/>
            <person name="Boston L."/>
            <person name="Williams M."/>
            <person name="Peterson D."/>
            <person name="Mcgee K."/>
            <person name="Jones D."/>
            <person name="Wendel J."/>
            <person name="Stelly D."/>
            <person name="Grimwood J."/>
            <person name="Schmutz J."/>
        </authorList>
    </citation>
    <scope>NUCLEOTIDE SEQUENCE [LARGE SCALE GENOMIC DNA]</scope>
    <source>
        <strain evidence="1">1808015.09</strain>
    </source>
</reference>
<protein>
    <submittedName>
        <fullName evidence="1">Uncharacterized protein</fullName>
    </submittedName>
</protein>
<gene>
    <name evidence="1" type="ORF">ES288_D10G287800v1</name>
</gene>
<keyword evidence="2" id="KW-1185">Reference proteome</keyword>
<evidence type="ECO:0000313" key="1">
    <source>
        <dbReference type="EMBL" id="TYG51782.1"/>
    </source>
</evidence>
<name>A0A5D2B7Z3_GOSDA</name>
<proteinExistence type="predicted"/>
<dbReference type="EMBL" id="CM017710">
    <property type="protein sequence ID" value="TYG51782.1"/>
    <property type="molecule type" value="Genomic_DNA"/>
</dbReference>
<sequence length="59" mass="6612">MGLYKSRICNRSQNLWDEYVELDATFGSFHSQARSGSVVDIIQLNFLCSTIGAHTMGSR</sequence>
<evidence type="ECO:0000313" key="2">
    <source>
        <dbReference type="Proteomes" id="UP000323506"/>
    </source>
</evidence>